<proteinExistence type="predicted"/>
<dbReference type="PANTHER" id="PTHR24114:SF2">
    <property type="entry name" value="F-BOX DOMAIN-CONTAINING PROTEIN-RELATED"/>
    <property type="match status" value="1"/>
</dbReference>
<evidence type="ECO:0000313" key="1">
    <source>
        <dbReference type="EMBL" id="KAG7349656.1"/>
    </source>
</evidence>
<organism evidence="1 2">
    <name type="scientific">Nitzschia inconspicua</name>
    <dbReference type="NCBI Taxonomy" id="303405"/>
    <lineage>
        <taxon>Eukaryota</taxon>
        <taxon>Sar</taxon>
        <taxon>Stramenopiles</taxon>
        <taxon>Ochrophyta</taxon>
        <taxon>Bacillariophyta</taxon>
        <taxon>Bacillariophyceae</taxon>
        <taxon>Bacillariophycidae</taxon>
        <taxon>Bacillariales</taxon>
        <taxon>Bacillariaceae</taxon>
        <taxon>Nitzschia</taxon>
    </lineage>
</organism>
<accession>A0A9K3KU80</accession>
<dbReference type="Proteomes" id="UP000693970">
    <property type="component" value="Unassembled WGS sequence"/>
</dbReference>
<dbReference type="PANTHER" id="PTHR24114">
    <property type="entry name" value="LEUCINE RICH REPEAT FAMILY PROTEIN"/>
    <property type="match status" value="1"/>
</dbReference>
<dbReference type="SMART" id="SM00368">
    <property type="entry name" value="LRR_RI"/>
    <property type="match status" value="3"/>
</dbReference>
<dbReference type="InterPro" id="IPR052394">
    <property type="entry name" value="LRR-containing"/>
</dbReference>
<dbReference type="AlphaFoldDB" id="A0A9K3KU80"/>
<dbReference type="OrthoDB" id="76105at2759"/>
<dbReference type="PROSITE" id="PS51450">
    <property type="entry name" value="LRR"/>
    <property type="match status" value="1"/>
</dbReference>
<dbReference type="EMBL" id="JAGRRH010000019">
    <property type="protein sequence ID" value="KAG7349656.1"/>
    <property type="molecule type" value="Genomic_DNA"/>
</dbReference>
<dbReference type="InterPro" id="IPR001611">
    <property type="entry name" value="Leu-rich_rpt"/>
</dbReference>
<sequence length="425" mass="47599">MSTIRLFYGRDSAEMKSRLEASAKSDNLVSTLEVRETVLEDEVIDSIVALIETGNVETVQLDDCGAYLNASAISMARALGKCKHVILSEPTFLSKFFLESFLTSATKLESLKIQDRLLAPQVEALAKGLKGNATLHTLDLSRSRIENVSALAQGLFENKFLKCIKLRSVGLHDEEIATVVSSLCGHPVLEFLDLSFNHLRDTAPLGRLLQSPNCRLSKLLIGYQNLWQTPKTNISSIVEGLKENKTLRNLGLANNKLRDDDTDLLVTVLKESRSLEQLDIRENIFYDRDMVNLAEAAKVSRGLKKLLVVKNPFGSEGSLALLEAVQENLGIIYLDVCYSDSIHQQIHYNTALNRGGRRLLLERPKPPLALWPLAMERANNIDWGEKFTQNWGQQESSMLTDPRIDVLYHFLQKSPVIFEGMLCET</sequence>
<keyword evidence="2" id="KW-1185">Reference proteome</keyword>
<reference evidence="1" key="1">
    <citation type="journal article" date="2021" name="Sci. Rep.">
        <title>Diploid genomic architecture of Nitzschia inconspicua, an elite biomass production diatom.</title>
        <authorList>
            <person name="Oliver A."/>
            <person name="Podell S."/>
            <person name="Pinowska A."/>
            <person name="Traller J.C."/>
            <person name="Smith S.R."/>
            <person name="McClure R."/>
            <person name="Beliaev A."/>
            <person name="Bohutskyi P."/>
            <person name="Hill E.A."/>
            <person name="Rabines A."/>
            <person name="Zheng H."/>
            <person name="Allen L.Z."/>
            <person name="Kuo A."/>
            <person name="Grigoriev I.V."/>
            <person name="Allen A.E."/>
            <person name="Hazlebeck D."/>
            <person name="Allen E.E."/>
        </authorList>
    </citation>
    <scope>NUCLEOTIDE SEQUENCE</scope>
    <source>
        <strain evidence="1">Hildebrandi</strain>
    </source>
</reference>
<gene>
    <name evidence="1" type="ORF">IV203_012253</name>
</gene>
<protein>
    <submittedName>
        <fullName evidence="1">Leucine-rich repeat, ribonuclease inhibitor subtype</fullName>
    </submittedName>
</protein>
<reference evidence="1" key="2">
    <citation type="submission" date="2021-04" db="EMBL/GenBank/DDBJ databases">
        <authorList>
            <person name="Podell S."/>
        </authorList>
    </citation>
    <scope>NUCLEOTIDE SEQUENCE</scope>
    <source>
        <strain evidence="1">Hildebrandi</strain>
    </source>
</reference>
<evidence type="ECO:0000313" key="2">
    <source>
        <dbReference type="Proteomes" id="UP000693970"/>
    </source>
</evidence>
<name>A0A9K3KU80_9STRA</name>
<comment type="caution">
    <text evidence="1">The sequence shown here is derived from an EMBL/GenBank/DDBJ whole genome shotgun (WGS) entry which is preliminary data.</text>
</comment>